<dbReference type="GO" id="GO:0006631">
    <property type="term" value="P:fatty acid metabolic process"/>
    <property type="evidence" value="ECO:0007669"/>
    <property type="project" value="InterPro"/>
</dbReference>
<dbReference type="Gene3D" id="1.10.1040.50">
    <property type="match status" value="1"/>
</dbReference>
<reference evidence="4 5" key="1">
    <citation type="submission" date="2017-05" db="EMBL/GenBank/DDBJ databases">
        <authorList>
            <person name="Varghese N."/>
            <person name="Submissions S."/>
        </authorList>
    </citation>
    <scope>NUCLEOTIDE SEQUENCE [LARGE SCALE GENOMIC DNA]</scope>
    <source>
        <strain evidence="4 5">DSM 27040</strain>
    </source>
</reference>
<dbReference type="SUPFAM" id="SSF51735">
    <property type="entry name" value="NAD(P)-binding Rossmann-fold domains"/>
    <property type="match status" value="1"/>
</dbReference>
<dbReference type="Pfam" id="PF00725">
    <property type="entry name" value="3HCDH"/>
    <property type="match status" value="1"/>
</dbReference>
<dbReference type="OrthoDB" id="9771883at2"/>
<name>A0A521BVC2_SACCC</name>
<dbReference type="Pfam" id="PF02737">
    <property type="entry name" value="3HCDH_N"/>
    <property type="match status" value="1"/>
</dbReference>
<keyword evidence="5" id="KW-1185">Reference proteome</keyword>
<dbReference type="SUPFAM" id="SSF48179">
    <property type="entry name" value="6-phosphogluconate dehydrogenase C-terminal domain-like"/>
    <property type="match status" value="1"/>
</dbReference>
<evidence type="ECO:0000259" key="2">
    <source>
        <dbReference type="Pfam" id="PF00725"/>
    </source>
</evidence>
<evidence type="ECO:0000259" key="3">
    <source>
        <dbReference type="Pfam" id="PF02737"/>
    </source>
</evidence>
<dbReference type="PANTHER" id="PTHR48075:SF5">
    <property type="entry name" value="3-HYDROXYBUTYRYL-COA DEHYDROGENASE"/>
    <property type="match status" value="1"/>
</dbReference>
<dbReference type="GO" id="GO:0070403">
    <property type="term" value="F:NAD+ binding"/>
    <property type="evidence" value="ECO:0007669"/>
    <property type="project" value="InterPro"/>
</dbReference>
<dbReference type="Gene3D" id="3.40.50.720">
    <property type="entry name" value="NAD(P)-binding Rossmann-like Domain"/>
    <property type="match status" value="1"/>
</dbReference>
<keyword evidence="1" id="KW-0560">Oxidoreductase</keyword>
<dbReference type="GO" id="GO:0016616">
    <property type="term" value="F:oxidoreductase activity, acting on the CH-OH group of donors, NAD or NADP as acceptor"/>
    <property type="evidence" value="ECO:0007669"/>
    <property type="project" value="InterPro"/>
</dbReference>
<dbReference type="AlphaFoldDB" id="A0A521BVC2"/>
<evidence type="ECO:0000256" key="1">
    <source>
        <dbReference type="ARBA" id="ARBA00023002"/>
    </source>
</evidence>
<proteinExistence type="predicted"/>
<dbReference type="InterPro" id="IPR006108">
    <property type="entry name" value="3HC_DH_C"/>
</dbReference>
<accession>A0A521BVC2</accession>
<dbReference type="InterPro" id="IPR006176">
    <property type="entry name" value="3-OHacyl-CoA_DH_NAD-bd"/>
</dbReference>
<evidence type="ECO:0000313" key="5">
    <source>
        <dbReference type="Proteomes" id="UP000319040"/>
    </source>
</evidence>
<feature type="domain" description="3-hydroxyacyl-CoA dehydrogenase C-terminal" evidence="2">
    <location>
        <begin position="253"/>
        <end position="318"/>
    </location>
</feature>
<dbReference type="InterPro" id="IPR008927">
    <property type="entry name" value="6-PGluconate_DH-like_C_sf"/>
</dbReference>
<evidence type="ECO:0000313" key="4">
    <source>
        <dbReference type="EMBL" id="SMO51133.1"/>
    </source>
</evidence>
<feature type="domain" description="3-hydroxyacyl-CoA dehydrogenase NAD binding" evidence="3">
    <location>
        <begin position="97"/>
        <end position="219"/>
    </location>
</feature>
<sequence>MNTLDRYKNISVLGAAGKMGSGILLLNVLHSARMMHHPDYLGQTFVIHAIDTSYERLDGLHIYLKKQVLKWAEKNIIWLRKMYYNRPHLIDNKDIIDTFVFEALALVKPSVNIESAYQSGLIFEAIVEDENIKSNVLKQIAGNNPNQPFFLSNTSSIPIYILNQKAGLNGQIIGCHFYNPPAVQKLIEVIEVKGGNPELRKLVYGFAKEMGKTIVPSNDVAGFIGNGFFMRDILYAEQQYIRLKDTMSAAEALATVDWVSRKLLIRPMGIFQLIDYVGIDVCTFIMKVMSNHLDEKLYSPLLNELLKKGIKGGQNNDGSQKDGIFRYDTGAAVAIFDLESGKYLDLEPINAKALDLLAIQTEGYNWKQLSQSKEAQQHLSEFFSHLMHEKSMGAELAQSYMAAMKEIGEKLCTTGVTGTTEHVNTVMINGFFHLYGPVNDYIKIP</sequence>
<gene>
    <name evidence="4" type="ORF">SAMN06265379_102116</name>
</gene>
<dbReference type="PANTHER" id="PTHR48075">
    <property type="entry name" value="3-HYDROXYACYL-COA DEHYDROGENASE FAMILY PROTEIN"/>
    <property type="match status" value="1"/>
</dbReference>
<dbReference type="InterPro" id="IPR036291">
    <property type="entry name" value="NAD(P)-bd_dom_sf"/>
</dbReference>
<organism evidence="4 5">
    <name type="scientific">Saccharicrinis carchari</name>
    <dbReference type="NCBI Taxonomy" id="1168039"/>
    <lineage>
        <taxon>Bacteria</taxon>
        <taxon>Pseudomonadati</taxon>
        <taxon>Bacteroidota</taxon>
        <taxon>Bacteroidia</taxon>
        <taxon>Marinilabiliales</taxon>
        <taxon>Marinilabiliaceae</taxon>
        <taxon>Saccharicrinis</taxon>
    </lineage>
</organism>
<dbReference type="Proteomes" id="UP000319040">
    <property type="component" value="Unassembled WGS sequence"/>
</dbReference>
<dbReference type="EMBL" id="FXTB01000002">
    <property type="protein sequence ID" value="SMO51133.1"/>
    <property type="molecule type" value="Genomic_DNA"/>
</dbReference>
<dbReference type="RefSeq" id="WP_142532432.1">
    <property type="nucleotide sequence ID" value="NZ_FXTB01000002.1"/>
</dbReference>
<protein>
    <submittedName>
        <fullName evidence="4">3-hydroxyacyl-CoA dehydrogenase</fullName>
    </submittedName>
</protein>